<name>A0A137PIG9_CONC2</name>
<accession>A0A137PIG9</accession>
<gene>
    <name evidence="2" type="ORF">CONCODRAFT_82716</name>
</gene>
<proteinExistence type="predicted"/>
<keyword evidence="3" id="KW-1185">Reference proteome</keyword>
<dbReference type="EMBL" id="KQ964420">
    <property type="protein sequence ID" value="KXN74794.1"/>
    <property type="molecule type" value="Genomic_DNA"/>
</dbReference>
<evidence type="ECO:0000256" key="1">
    <source>
        <dbReference type="SAM" id="MobiDB-lite"/>
    </source>
</evidence>
<sequence>MLGKLVTQYRDQCDNKNLYREFRPIEIMDELDAFNRVTLAERVSNGQLVAIRAVSKHRDPYIVDQVRRELHELSDLTIKLNAQNSLKNTKRSPWELYSPSSIHYNTVLKRDFDHISLTQWFETDTKFHLVFDVSSHPDLQLRLMNSRTNSSISQFDTKKSVPGKFSKTLKRFSSIFSTNSPQTDKSVQRSKSMPVVGTEEPRAISRSFSQWSLSLFKKKDRSNLGSDDQSVAYDWMNESSMMSTDSQQPFFSSPTGSSSTFSLRSFTLRKATKNNKTTHNLRSTANIQTKFQKSKVISTLKHTLKKTTSAHTLNPRKSRMSTIDLVDSNKSRNSDPVNIINGDFYNRGLAPRPSAFELGQADKRHKLAAN</sequence>
<evidence type="ECO:0000313" key="2">
    <source>
        <dbReference type="EMBL" id="KXN74794.1"/>
    </source>
</evidence>
<feature type="compositionally biased region" description="Polar residues" evidence="1">
    <location>
        <begin position="179"/>
        <end position="191"/>
    </location>
</feature>
<dbReference type="Proteomes" id="UP000070444">
    <property type="component" value="Unassembled WGS sequence"/>
</dbReference>
<evidence type="ECO:0000313" key="3">
    <source>
        <dbReference type="Proteomes" id="UP000070444"/>
    </source>
</evidence>
<protein>
    <submittedName>
        <fullName evidence="2">Uncharacterized protein</fullName>
    </submittedName>
</protein>
<dbReference type="AlphaFoldDB" id="A0A137PIG9"/>
<organism evidence="2 3">
    <name type="scientific">Conidiobolus coronatus (strain ATCC 28846 / CBS 209.66 / NRRL 28638)</name>
    <name type="common">Delacroixia coronata</name>
    <dbReference type="NCBI Taxonomy" id="796925"/>
    <lineage>
        <taxon>Eukaryota</taxon>
        <taxon>Fungi</taxon>
        <taxon>Fungi incertae sedis</taxon>
        <taxon>Zoopagomycota</taxon>
        <taxon>Entomophthoromycotina</taxon>
        <taxon>Entomophthoromycetes</taxon>
        <taxon>Entomophthorales</taxon>
        <taxon>Ancylistaceae</taxon>
        <taxon>Conidiobolus</taxon>
    </lineage>
</organism>
<feature type="region of interest" description="Disordered" evidence="1">
    <location>
        <begin position="179"/>
        <end position="198"/>
    </location>
</feature>
<reference evidence="2 3" key="1">
    <citation type="journal article" date="2015" name="Genome Biol. Evol.">
        <title>Phylogenomic analyses indicate that early fungi evolved digesting cell walls of algal ancestors of land plants.</title>
        <authorList>
            <person name="Chang Y."/>
            <person name="Wang S."/>
            <person name="Sekimoto S."/>
            <person name="Aerts A.L."/>
            <person name="Choi C."/>
            <person name="Clum A."/>
            <person name="LaButti K.M."/>
            <person name="Lindquist E.A."/>
            <person name="Yee Ngan C."/>
            <person name="Ohm R.A."/>
            <person name="Salamov A.A."/>
            <person name="Grigoriev I.V."/>
            <person name="Spatafora J.W."/>
            <person name="Berbee M.L."/>
        </authorList>
    </citation>
    <scope>NUCLEOTIDE SEQUENCE [LARGE SCALE GENOMIC DNA]</scope>
    <source>
        <strain evidence="2 3">NRRL 28638</strain>
    </source>
</reference>